<dbReference type="Gene3D" id="2.60.40.420">
    <property type="entry name" value="Cupredoxins - blue copper proteins"/>
    <property type="match status" value="1"/>
</dbReference>
<feature type="chain" id="PRO_5030947019" evidence="1">
    <location>
        <begin position="33"/>
        <end position="127"/>
    </location>
</feature>
<dbReference type="SUPFAM" id="SSF49503">
    <property type="entry name" value="Cupredoxins"/>
    <property type="match status" value="1"/>
</dbReference>
<gene>
    <name evidence="3" type="ORF">HUK84_18420</name>
</gene>
<name>A0A7Y7J037_9PROT</name>
<evidence type="ECO:0000313" key="4">
    <source>
        <dbReference type="Proteomes" id="UP000534870"/>
    </source>
</evidence>
<sequence>MPYWPISRRGARILSSALAACCVLTAPLPGLASGAVPARTEIQVKIADTGFIPATLTIGTGATVTWTNTGDTAHELVATVQGVPEPEIFRSPPLDIGDRFSFRFAAPGRYRYFCAYHPEMTGTVTVR</sequence>
<accession>A0A7Y7J037</accession>
<dbReference type="PANTHER" id="PTHR36507">
    <property type="entry name" value="BLL1555 PROTEIN"/>
    <property type="match status" value="1"/>
</dbReference>
<dbReference type="AlphaFoldDB" id="A0A7Y7J037"/>
<dbReference type="InterPro" id="IPR052721">
    <property type="entry name" value="ET_Amicyanin"/>
</dbReference>
<dbReference type="PANTHER" id="PTHR36507:SF1">
    <property type="entry name" value="BLL1555 PROTEIN"/>
    <property type="match status" value="1"/>
</dbReference>
<feature type="domain" description="EfeO-type cupredoxin-like" evidence="2">
    <location>
        <begin position="33"/>
        <end position="126"/>
    </location>
</feature>
<reference evidence="3 4" key="1">
    <citation type="submission" date="2020-06" db="EMBL/GenBank/DDBJ databases">
        <title>Description of novel acetic acid bacteria.</title>
        <authorList>
            <person name="Sombolestani A."/>
        </authorList>
    </citation>
    <scope>NUCLEOTIDE SEQUENCE [LARGE SCALE GENOMIC DNA]</scope>
    <source>
        <strain evidence="3 4">LMG 31431</strain>
    </source>
</reference>
<dbReference type="EMBL" id="JABXXP010000723">
    <property type="protein sequence ID" value="NVN13081.1"/>
    <property type="molecule type" value="Genomic_DNA"/>
</dbReference>
<keyword evidence="1" id="KW-0732">Signal</keyword>
<evidence type="ECO:0000256" key="1">
    <source>
        <dbReference type="SAM" id="SignalP"/>
    </source>
</evidence>
<dbReference type="RefSeq" id="WP_176641527.1">
    <property type="nucleotide sequence ID" value="NZ_JABXXP010000723.1"/>
</dbReference>
<evidence type="ECO:0000313" key="3">
    <source>
        <dbReference type="EMBL" id="NVN13081.1"/>
    </source>
</evidence>
<proteinExistence type="predicted"/>
<dbReference type="Proteomes" id="UP000534870">
    <property type="component" value="Unassembled WGS sequence"/>
</dbReference>
<protein>
    <submittedName>
        <fullName evidence="3">Cupredoxin domain-containing protein</fullName>
    </submittedName>
</protein>
<dbReference type="InterPro" id="IPR028096">
    <property type="entry name" value="EfeO_Cupredoxin"/>
</dbReference>
<organism evidence="3 4">
    <name type="scientific">Nguyenibacter vanlangensis</name>
    <dbReference type="NCBI Taxonomy" id="1216886"/>
    <lineage>
        <taxon>Bacteria</taxon>
        <taxon>Pseudomonadati</taxon>
        <taxon>Pseudomonadota</taxon>
        <taxon>Alphaproteobacteria</taxon>
        <taxon>Acetobacterales</taxon>
        <taxon>Acetobacteraceae</taxon>
        <taxon>Nguyenibacter</taxon>
    </lineage>
</organism>
<evidence type="ECO:0000259" key="2">
    <source>
        <dbReference type="Pfam" id="PF13473"/>
    </source>
</evidence>
<dbReference type="Pfam" id="PF13473">
    <property type="entry name" value="Cupredoxin_1"/>
    <property type="match status" value="1"/>
</dbReference>
<comment type="caution">
    <text evidence="3">The sequence shown here is derived from an EMBL/GenBank/DDBJ whole genome shotgun (WGS) entry which is preliminary data.</text>
</comment>
<feature type="signal peptide" evidence="1">
    <location>
        <begin position="1"/>
        <end position="32"/>
    </location>
</feature>
<dbReference type="InterPro" id="IPR008972">
    <property type="entry name" value="Cupredoxin"/>
</dbReference>